<feature type="domain" description="PASTA" evidence="1">
    <location>
        <begin position="61"/>
        <end position="129"/>
    </location>
</feature>
<protein>
    <recommendedName>
        <fullName evidence="1">PASTA domain-containing protein</fullName>
    </recommendedName>
</protein>
<dbReference type="Gene3D" id="3.30.10.20">
    <property type="match status" value="1"/>
</dbReference>
<gene>
    <name evidence="2" type="ORF">CDN99_12080</name>
</gene>
<proteinExistence type="predicted"/>
<sequence>MINVMQGAVAAAMMQSAKQPPDRVLAIAALSALTPGVLGLALPLAVLGQRAAAPTTPAPLPAPLVLVPDVRGQTVKEAQSTLKAGGFAAVVVERDVTGSVYEPGTIAVQDPEADEAVDKGTTVHLIVLPDSSSVGTLEDL</sequence>
<comment type="caution">
    <text evidence="2">The sequence shown here is derived from an EMBL/GenBank/DDBJ whole genome shotgun (WGS) entry which is preliminary data.</text>
</comment>
<evidence type="ECO:0000313" key="3">
    <source>
        <dbReference type="Proteomes" id="UP000197468"/>
    </source>
</evidence>
<dbReference type="SMART" id="SM00740">
    <property type="entry name" value="PASTA"/>
    <property type="match status" value="1"/>
</dbReference>
<dbReference type="Pfam" id="PF03793">
    <property type="entry name" value="PASTA"/>
    <property type="match status" value="1"/>
</dbReference>
<evidence type="ECO:0000259" key="1">
    <source>
        <dbReference type="PROSITE" id="PS51178"/>
    </source>
</evidence>
<dbReference type="PROSITE" id="PS51178">
    <property type="entry name" value="PASTA"/>
    <property type="match status" value="1"/>
</dbReference>
<dbReference type="AlphaFoldDB" id="A0A246JE22"/>
<dbReference type="Proteomes" id="UP000197468">
    <property type="component" value="Unassembled WGS sequence"/>
</dbReference>
<dbReference type="InterPro" id="IPR005543">
    <property type="entry name" value="PASTA_dom"/>
</dbReference>
<dbReference type="CDD" id="cd06577">
    <property type="entry name" value="PASTA_pknB"/>
    <property type="match status" value="1"/>
</dbReference>
<organism evidence="2 3">
    <name type="scientific">Roseateles aquatilis</name>
    <dbReference type="NCBI Taxonomy" id="431061"/>
    <lineage>
        <taxon>Bacteria</taxon>
        <taxon>Pseudomonadati</taxon>
        <taxon>Pseudomonadota</taxon>
        <taxon>Betaproteobacteria</taxon>
        <taxon>Burkholderiales</taxon>
        <taxon>Sphaerotilaceae</taxon>
        <taxon>Roseateles</taxon>
    </lineage>
</organism>
<accession>A0A246JE22</accession>
<evidence type="ECO:0000313" key="2">
    <source>
        <dbReference type="EMBL" id="OWQ90892.1"/>
    </source>
</evidence>
<dbReference type="EMBL" id="NIOF01000004">
    <property type="protein sequence ID" value="OWQ90892.1"/>
    <property type="molecule type" value="Genomic_DNA"/>
</dbReference>
<name>A0A246JE22_9BURK</name>
<reference evidence="2 3" key="1">
    <citation type="journal article" date="2008" name="Int. J. Syst. Evol. Microbiol.">
        <title>Description of Roseateles aquatilis sp. nov. and Roseateles terrae sp. nov., in the class Betaproteobacteria, and emended description of the genus Roseateles.</title>
        <authorList>
            <person name="Gomila M."/>
            <person name="Bowien B."/>
            <person name="Falsen E."/>
            <person name="Moore E.R."/>
            <person name="Lalucat J."/>
        </authorList>
    </citation>
    <scope>NUCLEOTIDE SEQUENCE [LARGE SCALE GENOMIC DNA]</scope>
    <source>
        <strain evidence="2 3">CCUG 48205</strain>
    </source>
</reference>
<keyword evidence="3" id="KW-1185">Reference proteome</keyword>
<dbReference type="RefSeq" id="WP_088385098.1">
    <property type="nucleotide sequence ID" value="NZ_NIOF01000004.1"/>
</dbReference>